<protein>
    <submittedName>
        <fullName evidence="1">Uncharacterized protein</fullName>
    </submittedName>
</protein>
<dbReference type="AlphaFoldDB" id="A0A7C9BDV8"/>
<keyword evidence="2" id="KW-1185">Reference proteome</keyword>
<dbReference type="EMBL" id="WHLY01000002">
    <property type="protein sequence ID" value="MPR36582.1"/>
    <property type="molecule type" value="Genomic_DNA"/>
</dbReference>
<gene>
    <name evidence="1" type="ORF">GBK04_25380</name>
</gene>
<evidence type="ECO:0000313" key="1">
    <source>
        <dbReference type="EMBL" id="MPR36582.1"/>
    </source>
</evidence>
<dbReference type="Proteomes" id="UP000479293">
    <property type="component" value="Unassembled WGS sequence"/>
</dbReference>
<evidence type="ECO:0000313" key="2">
    <source>
        <dbReference type="Proteomes" id="UP000479293"/>
    </source>
</evidence>
<reference evidence="1 2" key="1">
    <citation type="submission" date="2019-10" db="EMBL/GenBank/DDBJ databases">
        <title>Draft Genome Sequence of Cytophagaceae sp. SJW1-29.</title>
        <authorList>
            <person name="Choi A."/>
        </authorList>
    </citation>
    <scope>NUCLEOTIDE SEQUENCE [LARGE SCALE GENOMIC DNA]</scope>
    <source>
        <strain evidence="1 2">SJW1-29</strain>
    </source>
</reference>
<dbReference type="RefSeq" id="WP_152764620.1">
    <property type="nucleotide sequence ID" value="NZ_WHLY01000002.1"/>
</dbReference>
<sequence length="94" mass="10175">MNDTHADLITLPDGSTAFVDGIPDTCAHDGNGDAVHFTASGKVIHWHTFRAWAGYTSQMRHSLIYEHQSQIGDPITGSAVTCSKCGKQFNPPSF</sequence>
<comment type="caution">
    <text evidence="1">The sequence shown here is derived from an EMBL/GenBank/DDBJ whole genome shotgun (WGS) entry which is preliminary data.</text>
</comment>
<accession>A0A7C9BDV8</accession>
<name>A0A7C9BDV8_9BACT</name>
<proteinExistence type="predicted"/>
<organism evidence="1 2">
    <name type="scientific">Salmonirosea aquatica</name>
    <dbReference type="NCBI Taxonomy" id="2654236"/>
    <lineage>
        <taxon>Bacteria</taxon>
        <taxon>Pseudomonadati</taxon>
        <taxon>Bacteroidota</taxon>
        <taxon>Cytophagia</taxon>
        <taxon>Cytophagales</taxon>
        <taxon>Spirosomataceae</taxon>
        <taxon>Salmonirosea</taxon>
    </lineage>
</organism>